<name>A0ACC0AY35_CATRO</name>
<evidence type="ECO:0000313" key="2">
    <source>
        <dbReference type="Proteomes" id="UP001060085"/>
    </source>
</evidence>
<proteinExistence type="predicted"/>
<sequence length="109" mass="12573">MALFSPISDEQLFTLPMERAWHGLSVILDCATGDFRCRFVSILFVGGWKPLQIQLLAGNIKKQKRWLHEKAVATSWKTKNERAQSLPSIKSKKRSTNDVHLHQKLLRVF</sequence>
<dbReference type="EMBL" id="CM044705">
    <property type="protein sequence ID" value="KAI5665039.1"/>
    <property type="molecule type" value="Genomic_DNA"/>
</dbReference>
<dbReference type="Proteomes" id="UP001060085">
    <property type="component" value="Linkage Group LG05"/>
</dbReference>
<evidence type="ECO:0000313" key="1">
    <source>
        <dbReference type="EMBL" id="KAI5665039.1"/>
    </source>
</evidence>
<protein>
    <submittedName>
        <fullName evidence="1">Uncharacterized protein</fullName>
    </submittedName>
</protein>
<comment type="caution">
    <text evidence="1">The sequence shown here is derived from an EMBL/GenBank/DDBJ whole genome shotgun (WGS) entry which is preliminary data.</text>
</comment>
<gene>
    <name evidence="1" type="ORF">M9H77_24362</name>
</gene>
<organism evidence="1 2">
    <name type="scientific">Catharanthus roseus</name>
    <name type="common">Madagascar periwinkle</name>
    <name type="synonym">Vinca rosea</name>
    <dbReference type="NCBI Taxonomy" id="4058"/>
    <lineage>
        <taxon>Eukaryota</taxon>
        <taxon>Viridiplantae</taxon>
        <taxon>Streptophyta</taxon>
        <taxon>Embryophyta</taxon>
        <taxon>Tracheophyta</taxon>
        <taxon>Spermatophyta</taxon>
        <taxon>Magnoliopsida</taxon>
        <taxon>eudicotyledons</taxon>
        <taxon>Gunneridae</taxon>
        <taxon>Pentapetalae</taxon>
        <taxon>asterids</taxon>
        <taxon>lamiids</taxon>
        <taxon>Gentianales</taxon>
        <taxon>Apocynaceae</taxon>
        <taxon>Rauvolfioideae</taxon>
        <taxon>Vinceae</taxon>
        <taxon>Catharanthinae</taxon>
        <taxon>Catharanthus</taxon>
    </lineage>
</organism>
<reference evidence="2" key="1">
    <citation type="journal article" date="2023" name="Nat. Plants">
        <title>Single-cell RNA sequencing provides a high-resolution roadmap for understanding the multicellular compartmentation of specialized metabolism.</title>
        <authorList>
            <person name="Sun S."/>
            <person name="Shen X."/>
            <person name="Li Y."/>
            <person name="Li Y."/>
            <person name="Wang S."/>
            <person name="Li R."/>
            <person name="Zhang H."/>
            <person name="Shen G."/>
            <person name="Guo B."/>
            <person name="Wei J."/>
            <person name="Xu J."/>
            <person name="St-Pierre B."/>
            <person name="Chen S."/>
            <person name="Sun C."/>
        </authorList>
    </citation>
    <scope>NUCLEOTIDE SEQUENCE [LARGE SCALE GENOMIC DNA]</scope>
</reference>
<keyword evidence="2" id="KW-1185">Reference proteome</keyword>
<accession>A0ACC0AY35</accession>